<keyword evidence="2" id="KW-0413">Isomerase</keyword>
<dbReference type="SUPFAM" id="SSF55331">
    <property type="entry name" value="Tautomerase/MIF"/>
    <property type="match status" value="1"/>
</dbReference>
<dbReference type="Proteomes" id="UP000052052">
    <property type="component" value="Unassembled WGS sequence"/>
</dbReference>
<evidence type="ECO:0000256" key="1">
    <source>
        <dbReference type="ARBA" id="ARBA00006723"/>
    </source>
</evidence>
<dbReference type="OrthoDB" id="8561934at2"/>
<dbReference type="Gene3D" id="3.30.429.10">
    <property type="entry name" value="Macrophage Migration Inhibitory Factor"/>
    <property type="match status" value="2"/>
</dbReference>
<keyword evidence="5" id="KW-1185">Reference proteome</keyword>
<accession>A0A0R0CVL8</accession>
<name>A0A0R0CVL8_9GAMM</name>
<evidence type="ECO:0000259" key="3">
    <source>
        <dbReference type="Pfam" id="PF01361"/>
    </source>
</evidence>
<dbReference type="Pfam" id="PF01361">
    <property type="entry name" value="Tautomerase"/>
    <property type="match status" value="2"/>
</dbReference>
<dbReference type="InterPro" id="IPR014347">
    <property type="entry name" value="Tautomerase/MIF_sf"/>
</dbReference>
<proteinExistence type="inferred from homology"/>
<dbReference type="PANTHER" id="PTHR35530">
    <property type="entry name" value="TAUTOMERASE-RELATED"/>
    <property type="match status" value="1"/>
</dbReference>
<sequence>MPYLDFRVSAKPSQQQAERVAGILTELTATVLGKKPELTSVSIHAMEAGHWYIGGNSLASQSLVTFYLDIKVTEGTNTKNEKAEYVRRVFAAVADIFGALAPASYVVIDEVHADAWGYQGQTQEYRYIRGKPL</sequence>
<comment type="similarity">
    <text evidence="1">Belongs to the 4-oxalocrotonate tautomerase family.</text>
</comment>
<dbReference type="AlphaFoldDB" id="A0A0R0CVL8"/>
<evidence type="ECO:0000313" key="5">
    <source>
        <dbReference type="Proteomes" id="UP000052052"/>
    </source>
</evidence>
<reference evidence="4 5" key="1">
    <citation type="submission" date="2015-05" db="EMBL/GenBank/DDBJ databases">
        <title>Genome sequencing and analysis of members of genus Stenotrophomonas.</title>
        <authorList>
            <person name="Patil P.P."/>
            <person name="Midha S."/>
            <person name="Patil P.B."/>
        </authorList>
    </citation>
    <scope>NUCLEOTIDE SEQUENCE [LARGE SCALE GENOMIC DNA]</scope>
    <source>
        <strain evidence="4 5">DSM 21858</strain>
    </source>
</reference>
<dbReference type="InterPro" id="IPR004370">
    <property type="entry name" value="4-OT-like_dom"/>
</dbReference>
<dbReference type="RefSeq" id="WP_057658171.1">
    <property type="nucleotide sequence ID" value="NZ_LDJL01000008.1"/>
</dbReference>
<protein>
    <recommendedName>
        <fullName evidence="3">4-oxalocrotonate tautomerase-like domain-containing protein</fullName>
    </recommendedName>
</protein>
<dbReference type="EMBL" id="LDJL01000008">
    <property type="protein sequence ID" value="KRG69793.1"/>
    <property type="molecule type" value="Genomic_DNA"/>
</dbReference>
<gene>
    <name evidence="4" type="ORF">ABB29_08330</name>
</gene>
<dbReference type="PANTHER" id="PTHR35530:SF1">
    <property type="entry name" value="2-HYDROXYMUCONATE TAUTOMERASE"/>
    <property type="match status" value="1"/>
</dbReference>
<feature type="domain" description="4-oxalocrotonate tautomerase-like" evidence="3">
    <location>
        <begin position="2"/>
        <end position="59"/>
    </location>
</feature>
<dbReference type="PATRIC" id="fig|344882.3.peg.3019"/>
<organism evidence="4 5">
    <name type="scientific">Pseudoxanthomonas dokdonensis</name>
    <dbReference type="NCBI Taxonomy" id="344882"/>
    <lineage>
        <taxon>Bacteria</taxon>
        <taxon>Pseudomonadati</taxon>
        <taxon>Pseudomonadota</taxon>
        <taxon>Gammaproteobacteria</taxon>
        <taxon>Lysobacterales</taxon>
        <taxon>Lysobacteraceae</taxon>
        <taxon>Pseudoxanthomonas</taxon>
    </lineage>
</organism>
<dbReference type="GO" id="GO:0016853">
    <property type="term" value="F:isomerase activity"/>
    <property type="evidence" value="ECO:0007669"/>
    <property type="project" value="UniProtKB-KW"/>
</dbReference>
<evidence type="ECO:0000313" key="4">
    <source>
        <dbReference type="EMBL" id="KRG69793.1"/>
    </source>
</evidence>
<comment type="caution">
    <text evidence="4">The sequence shown here is derived from an EMBL/GenBank/DDBJ whole genome shotgun (WGS) entry which is preliminary data.</text>
</comment>
<feature type="domain" description="4-oxalocrotonate tautomerase-like" evidence="3">
    <location>
        <begin position="67"/>
        <end position="121"/>
    </location>
</feature>
<dbReference type="STRING" id="344882.ABB29_08330"/>
<evidence type="ECO:0000256" key="2">
    <source>
        <dbReference type="ARBA" id="ARBA00023235"/>
    </source>
</evidence>